<dbReference type="PROSITE" id="PS50893">
    <property type="entry name" value="ABC_TRANSPORTER_2"/>
    <property type="match status" value="1"/>
</dbReference>
<feature type="transmembrane region" description="Helical" evidence="8">
    <location>
        <begin position="202"/>
        <end position="219"/>
    </location>
</feature>
<dbReference type="SMART" id="SM00382">
    <property type="entry name" value="AAA"/>
    <property type="match status" value="1"/>
</dbReference>
<protein>
    <recommendedName>
        <fullName evidence="13">ABC transporter ATP-binding protein</fullName>
    </recommendedName>
</protein>
<keyword evidence="2 8" id="KW-0812">Transmembrane</keyword>
<sequence length="617" mass="67149">MAAGWSARPVPDLPDGTSEPQRVDRLSWAEIRRLAFTHKKALWIANGVAVLATLCSVPIPLLLPLLVDEVLLGRGDAALKVMNHALPTGWQSAAGYIGLMLLATLTLRCGALLFNVLQARLFAGLAKDIVYRIRIRLIGRLKRISLGEYESLGSGTVAAHLVTDLDTLDKFVGETLSRFLVAMLTLVGTAGILMWMHWKLALLILLFNPLVIYATVQLGKRVKHLKKLENDSTSRFTQALTETLDAIQEVRAGNRQGFFLGRLGQRAREVRDYAVNSQWKSDASGRASGLLFQFGIDIFRAAAMLTVLFSDLSIGQMLAVFSYLWFMIGPVEQLLNLQYAYYAAGGALSRINELLARADEPQYSGGIDPFKGRDTVGIDIQGLSFGYGEELVLDQLNLSISPGEKVAIVGASGGGKSTLVQLLLGLYTPKSGSIRFGGATQQEIGLETIRENVAVVLQHPALFNDTVRANLSMGRDCSDEACWRALTIAQLDTTVRALPQGLDSVVGRAGVRLSGGQRQRLAIARMVLAEPRVVILDEATSALDAATEYNLHQALSRFLSGRTTLIIAHRLSAVKQADRVLVFDGGQIAEDGDHLQLIAEGGLYARLYGHLQQIQQP</sequence>
<feature type="transmembrane region" description="Helical" evidence="8">
    <location>
        <begin position="179"/>
        <end position="196"/>
    </location>
</feature>
<keyword evidence="3" id="KW-0547">Nucleotide-binding</keyword>
<dbReference type="InterPro" id="IPR017871">
    <property type="entry name" value="ABC_transporter-like_CS"/>
</dbReference>
<dbReference type="Pfam" id="PF00005">
    <property type="entry name" value="ABC_tran"/>
    <property type="match status" value="1"/>
</dbReference>
<gene>
    <name evidence="11" type="ORF">ALQ77_04805</name>
</gene>
<dbReference type="InterPro" id="IPR036640">
    <property type="entry name" value="ABC1_TM_sf"/>
</dbReference>
<feature type="domain" description="ABC transmembrane type-1" evidence="10">
    <location>
        <begin position="49"/>
        <end position="343"/>
    </location>
</feature>
<evidence type="ECO:0000256" key="2">
    <source>
        <dbReference type="ARBA" id="ARBA00022692"/>
    </source>
</evidence>
<evidence type="ECO:0000313" key="12">
    <source>
        <dbReference type="Proteomes" id="UP000270661"/>
    </source>
</evidence>
<evidence type="ECO:0000259" key="10">
    <source>
        <dbReference type="PROSITE" id="PS50929"/>
    </source>
</evidence>
<dbReference type="EMBL" id="RBOJ01000092">
    <property type="protein sequence ID" value="RMM46109.1"/>
    <property type="molecule type" value="Genomic_DNA"/>
</dbReference>
<dbReference type="InterPro" id="IPR039421">
    <property type="entry name" value="Type_1_exporter"/>
</dbReference>
<dbReference type="SUPFAM" id="SSF90123">
    <property type="entry name" value="ABC transporter transmembrane region"/>
    <property type="match status" value="1"/>
</dbReference>
<reference evidence="11 12" key="1">
    <citation type="submission" date="2018-08" db="EMBL/GenBank/DDBJ databases">
        <title>Recombination of ecologically and evolutionarily significant loci maintains genetic cohesion in the Pseudomonas syringae species complex.</title>
        <authorList>
            <person name="Dillon M."/>
            <person name="Thakur S."/>
            <person name="Almeida R.N.D."/>
            <person name="Weir B.S."/>
            <person name="Guttman D.S."/>
        </authorList>
    </citation>
    <scope>NUCLEOTIDE SEQUENCE [LARGE SCALE GENOMIC DNA]</scope>
    <source>
        <strain evidence="11 12">NCPPB2445</strain>
    </source>
</reference>
<dbReference type="Gene3D" id="1.20.1560.10">
    <property type="entry name" value="ABC transporter type 1, transmembrane domain"/>
    <property type="match status" value="1"/>
</dbReference>
<dbReference type="InterPro" id="IPR027417">
    <property type="entry name" value="P-loop_NTPase"/>
</dbReference>
<evidence type="ECO:0000256" key="1">
    <source>
        <dbReference type="ARBA" id="ARBA00004651"/>
    </source>
</evidence>
<evidence type="ECO:0000259" key="9">
    <source>
        <dbReference type="PROSITE" id="PS50893"/>
    </source>
</evidence>
<dbReference type="InterPro" id="IPR011527">
    <property type="entry name" value="ABC1_TM_dom"/>
</dbReference>
<dbReference type="GO" id="GO:0005524">
    <property type="term" value="F:ATP binding"/>
    <property type="evidence" value="ECO:0007669"/>
    <property type="project" value="UniProtKB-KW"/>
</dbReference>
<dbReference type="GO" id="GO:0140359">
    <property type="term" value="F:ABC-type transporter activity"/>
    <property type="evidence" value="ECO:0007669"/>
    <property type="project" value="InterPro"/>
</dbReference>
<dbReference type="Proteomes" id="UP000270661">
    <property type="component" value="Unassembled WGS sequence"/>
</dbReference>
<dbReference type="PANTHER" id="PTHR24221">
    <property type="entry name" value="ATP-BINDING CASSETTE SUB-FAMILY B"/>
    <property type="match status" value="1"/>
</dbReference>
<evidence type="ECO:0008006" key="13">
    <source>
        <dbReference type="Google" id="ProtNLM"/>
    </source>
</evidence>
<dbReference type="Pfam" id="PF00664">
    <property type="entry name" value="ABC_membrane"/>
    <property type="match status" value="1"/>
</dbReference>
<feature type="region of interest" description="Disordered" evidence="7">
    <location>
        <begin position="1"/>
        <end position="20"/>
    </location>
</feature>
<keyword evidence="4" id="KW-0067">ATP-binding</keyword>
<dbReference type="SUPFAM" id="SSF52540">
    <property type="entry name" value="P-loop containing nucleoside triphosphate hydrolases"/>
    <property type="match status" value="1"/>
</dbReference>
<organism evidence="11 12">
    <name type="scientific">Pseudomonas corrugata</name>
    <dbReference type="NCBI Taxonomy" id="47879"/>
    <lineage>
        <taxon>Bacteria</taxon>
        <taxon>Pseudomonadati</taxon>
        <taxon>Pseudomonadota</taxon>
        <taxon>Gammaproteobacteria</taxon>
        <taxon>Pseudomonadales</taxon>
        <taxon>Pseudomonadaceae</taxon>
        <taxon>Pseudomonas</taxon>
    </lineage>
</organism>
<evidence type="ECO:0000256" key="7">
    <source>
        <dbReference type="SAM" id="MobiDB-lite"/>
    </source>
</evidence>
<dbReference type="PROSITE" id="PS00211">
    <property type="entry name" value="ABC_TRANSPORTER_1"/>
    <property type="match status" value="1"/>
</dbReference>
<dbReference type="AlphaFoldDB" id="A0A3M3EBL6"/>
<comment type="caution">
    <text evidence="11">The sequence shown here is derived from an EMBL/GenBank/DDBJ whole genome shotgun (WGS) entry which is preliminary data.</text>
</comment>
<keyword evidence="6 8" id="KW-0472">Membrane</keyword>
<dbReference type="InterPro" id="IPR003439">
    <property type="entry name" value="ABC_transporter-like_ATP-bd"/>
</dbReference>
<dbReference type="PANTHER" id="PTHR24221:SF233">
    <property type="entry name" value="ATP-BINDING_PERMEASE FUSION ABC TRANSPORTER-RELATED"/>
    <property type="match status" value="1"/>
</dbReference>
<evidence type="ECO:0000256" key="8">
    <source>
        <dbReference type="SAM" id="Phobius"/>
    </source>
</evidence>
<dbReference type="GO" id="GO:0016887">
    <property type="term" value="F:ATP hydrolysis activity"/>
    <property type="evidence" value="ECO:0007669"/>
    <property type="project" value="InterPro"/>
</dbReference>
<dbReference type="InterPro" id="IPR003593">
    <property type="entry name" value="AAA+_ATPase"/>
</dbReference>
<feature type="transmembrane region" description="Helical" evidence="8">
    <location>
        <begin position="41"/>
        <end position="63"/>
    </location>
</feature>
<dbReference type="FunFam" id="3.40.50.300:FF:001492">
    <property type="entry name" value="ABC transporter ATP-binding protein/permease"/>
    <property type="match status" value="1"/>
</dbReference>
<feature type="transmembrane region" description="Helical" evidence="8">
    <location>
        <begin position="93"/>
        <end position="117"/>
    </location>
</feature>
<feature type="domain" description="ABC transporter" evidence="9">
    <location>
        <begin position="378"/>
        <end position="610"/>
    </location>
</feature>
<evidence type="ECO:0000256" key="6">
    <source>
        <dbReference type="ARBA" id="ARBA00023136"/>
    </source>
</evidence>
<evidence type="ECO:0000256" key="3">
    <source>
        <dbReference type="ARBA" id="ARBA00022741"/>
    </source>
</evidence>
<dbReference type="STRING" id="47879.AXG94_23665"/>
<evidence type="ECO:0000313" key="11">
    <source>
        <dbReference type="EMBL" id="RMM46109.1"/>
    </source>
</evidence>
<name>A0A3M3EBL6_9PSED</name>
<evidence type="ECO:0000256" key="5">
    <source>
        <dbReference type="ARBA" id="ARBA00022989"/>
    </source>
</evidence>
<keyword evidence="5 8" id="KW-1133">Transmembrane helix</keyword>
<accession>A0A3M3EBL6</accession>
<proteinExistence type="predicted"/>
<dbReference type="Gene3D" id="3.40.50.300">
    <property type="entry name" value="P-loop containing nucleotide triphosphate hydrolases"/>
    <property type="match status" value="1"/>
</dbReference>
<dbReference type="GO" id="GO:0005886">
    <property type="term" value="C:plasma membrane"/>
    <property type="evidence" value="ECO:0007669"/>
    <property type="project" value="UniProtKB-SubCell"/>
</dbReference>
<dbReference type="GO" id="GO:0034040">
    <property type="term" value="F:ATPase-coupled lipid transmembrane transporter activity"/>
    <property type="evidence" value="ECO:0007669"/>
    <property type="project" value="TreeGrafter"/>
</dbReference>
<comment type="subcellular location">
    <subcellularLocation>
        <location evidence="1">Cell membrane</location>
        <topology evidence="1">Multi-pass membrane protein</topology>
    </subcellularLocation>
</comment>
<dbReference type="CDD" id="cd07346">
    <property type="entry name" value="ABC_6TM_exporters"/>
    <property type="match status" value="1"/>
</dbReference>
<feature type="transmembrane region" description="Helical" evidence="8">
    <location>
        <begin position="301"/>
        <end position="326"/>
    </location>
</feature>
<dbReference type="PROSITE" id="PS50929">
    <property type="entry name" value="ABC_TM1F"/>
    <property type="match status" value="1"/>
</dbReference>
<dbReference type="FunFam" id="1.20.1560.10:FF:000077">
    <property type="entry name" value="ABC transporter ATP-binding protein/permease"/>
    <property type="match status" value="1"/>
</dbReference>
<evidence type="ECO:0000256" key="4">
    <source>
        <dbReference type="ARBA" id="ARBA00022840"/>
    </source>
</evidence>
<keyword evidence="12" id="KW-1185">Reference proteome</keyword>